<keyword evidence="4" id="KW-0677">Repeat</keyword>
<evidence type="ECO:0000256" key="5">
    <source>
        <dbReference type="ARBA" id="ARBA00022989"/>
    </source>
</evidence>
<evidence type="ECO:0000256" key="9">
    <source>
        <dbReference type="SAM" id="MobiDB-lite"/>
    </source>
</evidence>
<evidence type="ECO:0000313" key="12">
    <source>
        <dbReference type="Proteomes" id="UP001146793"/>
    </source>
</evidence>
<feature type="transmembrane region" description="Helical" evidence="10">
    <location>
        <begin position="36"/>
        <end position="57"/>
    </location>
</feature>
<sequence>MIQNFIDQLITPDCYQTLLIKREFDQKCIKDTVTTLMGYGIVFGAGILKLPQIFSILKKKSTKGLSKMYVVLETLALTFALSYGYGKGKPFKTWGENGLLLAQNMIILLLLLIFSSAYIHFFATVGIVASYLVAVYQKMVPMEYLDYVQMMVVPTVILSRFPQILSNFKNKGCGALSLISFLLALVGNLVRFLTVLKETSDILMMSSSLISLLLNAIIISQIIMYGEGKDTPKENEKKKDDDKDEKDEESDDNDESEDIISDEESEDIISDEEESEMSSQEPSDED</sequence>
<feature type="compositionally biased region" description="Basic and acidic residues" evidence="9">
    <location>
        <begin position="229"/>
        <end position="241"/>
    </location>
</feature>
<dbReference type="AlphaFoldDB" id="A0AAV7YA96"/>
<dbReference type="PANTHER" id="PTHR12226">
    <property type="entry name" value="MANNOSE-P-DOLICHOL UTILIZATION DEFECT 1 LEC35 -RELATED"/>
    <property type="match status" value="1"/>
</dbReference>
<dbReference type="Pfam" id="PF04193">
    <property type="entry name" value="PQ-loop"/>
    <property type="match status" value="2"/>
</dbReference>
<reference evidence="11" key="1">
    <citation type="submission" date="2022-08" db="EMBL/GenBank/DDBJ databases">
        <title>Novel sulphate-reducing endosymbionts in the free-living metamonad Anaeramoeba.</title>
        <authorList>
            <person name="Jerlstrom-Hultqvist J."/>
            <person name="Cepicka I."/>
            <person name="Gallot-Lavallee L."/>
            <person name="Salas-Leiva D."/>
            <person name="Curtis B.A."/>
            <person name="Zahonova K."/>
            <person name="Pipaliya S."/>
            <person name="Dacks J."/>
            <person name="Roger A.J."/>
        </authorList>
    </citation>
    <scope>NUCLEOTIDE SEQUENCE</scope>
    <source>
        <strain evidence="11">Busselton2</strain>
    </source>
</reference>
<dbReference type="PANTHER" id="PTHR12226:SF2">
    <property type="entry name" value="MANNOSE-P-DOLICHOL UTILIZATION DEFECT 1 PROTEIN"/>
    <property type="match status" value="1"/>
</dbReference>
<dbReference type="SMART" id="SM00679">
    <property type="entry name" value="CTNS"/>
    <property type="match status" value="2"/>
</dbReference>
<dbReference type="InterPro" id="IPR016817">
    <property type="entry name" value="MannP-dilichol_defect-1"/>
</dbReference>
<evidence type="ECO:0000256" key="10">
    <source>
        <dbReference type="SAM" id="Phobius"/>
    </source>
</evidence>
<protein>
    <recommendedName>
        <fullName evidence="8">Mannose-P-dolichol utilization defect 1 protein homolog</fullName>
    </recommendedName>
</protein>
<dbReference type="Proteomes" id="UP001146793">
    <property type="component" value="Unassembled WGS sequence"/>
</dbReference>
<dbReference type="Gene3D" id="1.20.1280.290">
    <property type="match status" value="2"/>
</dbReference>
<dbReference type="PIRSF" id="PIRSF023381">
    <property type="entry name" value="MannP-dilichol_defect-1p"/>
    <property type="match status" value="1"/>
</dbReference>
<feature type="region of interest" description="Disordered" evidence="9">
    <location>
        <begin position="229"/>
        <end position="286"/>
    </location>
</feature>
<proteinExistence type="inferred from homology"/>
<feature type="compositionally biased region" description="Acidic residues" evidence="9">
    <location>
        <begin position="242"/>
        <end position="286"/>
    </location>
</feature>
<comment type="caution">
    <text evidence="11">The sequence shown here is derived from an EMBL/GenBank/DDBJ whole genome shotgun (WGS) entry which is preliminary data.</text>
</comment>
<evidence type="ECO:0000256" key="3">
    <source>
        <dbReference type="ARBA" id="ARBA00022692"/>
    </source>
</evidence>
<evidence type="ECO:0000256" key="4">
    <source>
        <dbReference type="ARBA" id="ARBA00022737"/>
    </source>
</evidence>
<name>A0AAV7YA96_9EUKA</name>
<keyword evidence="2" id="KW-0813">Transport</keyword>
<dbReference type="EMBL" id="JANTQA010000070">
    <property type="protein sequence ID" value="KAJ3425486.1"/>
    <property type="molecule type" value="Genomic_DNA"/>
</dbReference>
<evidence type="ECO:0000256" key="7">
    <source>
        <dbReference type="ARBA" id="ARBA00038475"/>
    </source>
</evidence>
<comment type="similarity">
    <text evidence="7 8">Belongs to the MPDU1 (TC 2.A.43.3) family.</text>
</comment>
<evidence type="ECO:0000313" key="11">
    <source>
        <dbReference type="EMBL" id="KAJ3425486.1"/>
    </source>
</evidence>
<gene>
    <name evidence="11" type="ORF">M0812_27930</name>
</gene>
<evidence type="ECO:0000256" key="2">
    <source>
        <dbReference type="ARBA" id="ARBA00022448"/>
    </source>
</evidence>
<keyword evidence="5 8" id="KW-1133">Transmembrane helix</keyword>
<accession>A0AAV7YA96</accession>
<dbReference type="GO" id="GO:0016020">
    <property type="term" value="C:membrane"/>
    <property type="evidence" value="ECO:0007669"/>
    <property type="project" value="UniProtKB-SubCell"/>
</dbReference>
<feature type="transmembrane region" description="Helical" evidence="10">
    <location>
        <begin position="208"/>
        <end position="226"/>
    </location>
</feature>
<evidence type="ECO:0000256" key="1">
    <source>
        <dbReference type="ARBA" id="ARBA00004141"/>
    </source>
</evidence>
<organism evidence="11 12">
    <name type="scientific">Anaeramoeba flamelloides</name>
    <dbReference type="NCBI Taxonomy" id="1746091"/>
    <lineage>
        <taxon>Eukaryota</taxon>
        <taxon>Metamonada</taxon>
        <taxon>Anaeramoebidae</taxon>
        <taxon>Anaeramoeba</taxon>
    </lineage>
</organism>
<comment type="subcellular location">
    <subcellularLocation>
        <location evidence="1 8">Membrane</location>
        <topology evidence="1 8">Multi-pass membrane protein</topology>
    </subcellularLocation>
</comment>
<keyword evidence="6 8" id="KW-0472">Membrane</keyword>
<evidence type="ECO:0000256" key="8">
    <source>
        <dbReference type="PIRNR" id="PIRNR023381"/>
    </source>
</evidence>
<evidence type="ECO:0000256" key="6">
    <source>
        <dbReference type="ARBA" id="ARBA00023136"/>
    </source>
</evidence>
<dbReference type="InterPro" id="IPR006603">
    <property type="entry name" value="PQ-loop_rpt"/>
</dbReference>
<feature type="transmembrane region" description="Helical" evidence="10">
    <location>
        <begin position="69"/>
        <end position="86"/>
    </location>
</feature>
<keyword evidence="3 8" id="KW-0812">Transmembrane</keyword>
<feature type="transmembrane region" description="Helical" evidence="10">
    <location>
        <begin position="106"/>
        <end position="132"/>
    </location>
</feature>
<feature type="transmembrane region" description="Helical" evidence="10">
    <location>
        <begin position="174"/>
        <end position="196"/>
    </location>
</feature>